<dbReference type="EMBL" id="BMMK01000018">
    <property type="protein sequence ID" value="GGM64167.1"/>
    <property type="molecule type" value="Genomic_DNA"/>
</dbReference>
<evidence type="ECO:0008006" key="4">
    <source>
        <dbReference type="Google" id="ProtNLM"/>
    </source>
</evidence>
<keyword evidence="3" id="KW-1185">Reference proteome</keyword>
<evidence type="ECO:0000256" key="1">
    <source>
        <dbReference type="SAM" id="MobiDB-lite"/>
    </source>
</evidence>
<gene>
    <name evidence="2" type="ORF">GCM10012275_38380</name>
</gene>
<dbReference type="Gene3D" id="3.40.50.300">
    <property type="entry name" value="P-loop containing nucleotide triphosphate hydrolases"/>
    <property type="match status" value="1"/>
</dbReference>
<dbReference type="InterPro" id="IPR027417">
    <property type="entry name" value="P-loop_NTPase"/>
</dbReference>
<reference evidence="2" key="1">
    <citation type="journal article" date="2014" name="Int. J. Syst. Evol. Microbiol.">
        <title>Complete genome sequence of Corynebacterium casei LMG S-19264T (=DSM 44701T), isolated from a smear-ripened cheese.</title>
        <authorList>
            <consortium name="US DOE Joint Genome Institute (JGI-PGF)"/>
            <person name="Walter F."/>
            <person name="Albersmeier A."/>
            <person name="Kalinowski J."/>
            <person name="Ruckert C."/>
        </authorList>
    </citation>
    <scope>NUCLEOTIDE SEQUENCE</scope>
    <source>
        <strain evidence="2">CGMCC 4.5737</strain>
    </source>
</reference>
<evidence type="ECO:0000313" key="3">
    <source>
        <dbReference type="Proteomes" id="UP000637578"/>
    </source>
</evidence>
<dbReference type="Proteomes" id="UP000637578">
    <property type="component" value="Unassembled WGS sequence"/>
</dbReference>
<protein>
    <recommendedName>
        <fullName evidence="4">Terminase</fullName>
    </recommendedName>
</protein>
<feature type="region of interest" description="Disordered" evidence="1">
    <location>
        <begin position="1"/>
        <end position="24"/>
    </location>
</feature>
<reference evidence="2" key="2">
    <citation type="submission" date="2020-09" db="EMBL/GenBank/DDBJ databases">
        <authorList>
            <person name="Sun Q."/>
            <person name="Zhou Y."/>
        </authorList>
    </citation>
    <scope>NUCLEOTIDE SEQUENCE</scope>
    <source>
        <strain evidence="2">CGMCC 4.5737</strain>
    </source>
</reference>
<sequence length="497" mass="54071">MVLPTSPPGSLRGARHPRVELGPPAVHTYGPEAAELLRRAGQPPDFWQERALDRLLGVREDGKWACFEYGEMVSRQNGKGCILEGRALAGLLLLGEQLIMWSAHEYKTAMESFRRVLTLLRRLGTPITDNLIDVGGILLKVINTNGEESVERLDTGQRLKFIARSKSSGRGFSGDLNLIDETFAYTGVQHAALMPTMNARPNPQIIYTSTPPLDNDSGDVLYSLRARGEAGGDDSLGWRDWGIAGDLDNLTDIDLDDRSLWAASNPALGIRITEETILRLRRSMGDVEFAREILGIWPKPRVGGGAIDTELWTALADPRSRLVDPIAFAVDTTPERAFTSIAAAGRREDGLLHVEIVDHRAGTGWAIDRVVELRDRWHPCAVVIDAGGPAGSLIAPIEAKGVDVTLTTARDVAQACGQIYDAITDRNGTTLRHLDQPVLNAAIAGAQRRPLGDAWAWARRGLSVDISPLVAVTLAAWGHTTRAHIEDQVVLEGSLMA</sequence>
<proteinExistence type="predicted"/>
<accession>A0A8J3FXN0</accession>
<comment type="caution">
    <text evidence="2">The sequence shown here is derived from an EMBL/GenBank/DDBJ whole genome shotgun (WGS) entry which is preliminary data.</text>
</comment>
<organism evidence="2 3">
    <name type="scientific">Longimycelium tulufanense</name>
    <dbReference type="NCBI Taxonomy" id="907463"/>
    <lineage>
        <taxon>Bacteria</taxon>
        <taxon>Bacillati</taxon>
        <taxon>Actinomycetota</taxon>
        <taxon>Actinomycetes</taxon>
        <taxon>Pseudonocardiales</taxon>
        <taxon>Pseudonocardiaceae</taxon>
        <taxon>Longimycelium</taxon>
    </lineage>
</organism>
<name>A0A8J3FXN0_9PSEU</name>
<dbReference type="AlphaFoldDB" id="A0A8J3FXN0"/>
<evidence type="ECO:0000313" key="2">
    <source>
        <dbReference type="EMBL" id="GGM64167.1"/>
    </source>
</evidence>